<comment type="caution">
    <text evidence="3">The sequence shown here is derived from an EMBL/GenBank/DDBJ whole genome shotgun (WGS) entry which is preliminary data.</text>
</comment>
<dbReference type="InterPro" id="IPR036188">
    <property type="entry name" value="FAD/NAD-bd_sf"/>
</dbReference>
<dbReference type="EMBL" id="JAADJT010000002">
    <property type="protein sequence ID" value="NGZ83957.1"/>
    <property type="molecule type" value="Genomic_DNA"/>
</dbReference>
<dbReference type="SUPFAM" id="SSF51905">
    <property type="entry name" value="FAD/NAD(P)-binding domain"/>
    <property type="match status" value="1"/>
</dbReference>
<sequence>MRRRSFMGGLLGAGAVTVPGLAAAASAKKRPRVGVVGGGILGASIAVHLIDAGADVVVFEKNTPASGATQASLAWINASTVNTHYRDLRLSSMAAWRELDKRLRLGVIWGGSISWSNIPAKVDNLKKREVALRNTAADPLVVDARKITELSPCIAPGDTGMGFFLPHDGHIDPVDVTLRMLSYAKTKGAQVIYPCAITGIDMVDGAVKVVKTSQGEFPVDQLVVAAGADTPGLMDMLGFKLTINTVPGLNVHTKVLPHQTDMVYDVSSALEFKQMPNGEAVVIYVGGPPKQLPVHDPVYGRAITAYPSPELAAMHAKSLLGKAAVYWPALANAEPDKIRVGFRPVPADGLPVIGPVPGAKNAYVVATHSGVTLAPILGQHAAAEVLGGAPAAILAPYRPDRFTGEVKAGSEG</sequence>
<dbReference type="PANTHER" id="PTHR13847:SF289">
    <property type="entry name" value="GLYCINE OXIDASE"/>
    <property type="match status" value="1"/>
</dbReference>
<dbReference type="Gene3D" id="3.50.50.60">
    <property type="entry name" value="FAD/NAD(P)-binding domain"/>
    <property type="match status" value="1"/>
</dbReference>
<reference evidence="3 4" key="1">
    <citation type="submission" date="2020-01" db="EMBL/GenBank/DDBJ databases">
        <authorList>
            <person name="Lee S.D."/>
        </authorList>
    </citation>
    <scope>NUCLEOTIDE SEQUENCE [LARGE SCALE GENOMIC DNA]</scope>
    <source>
        <strain evidence="3 4">SAP-35</strain>
    </source>
</reference>
<evidence type="ECO:0000313" key="4">
    <source>
        <dbReference type="Proteomes" id="UP000666369"/>
    </source>
</evidence>
<dbReference type="Gene3D" id="3.30.9.10">
    <property type="entry name" value="D-Amino Acid Oxidase, subunit A, domain 2"/>
    <property type="match status" value="1"/>
</dbReference>
<reference evidence="4" key="2">
    <citation type="submission" date="2023-07" db="EMBL/GenBank/DDBJ databases">
        <title>Duganella aceri sp. nov., isolated from tree sap.</title>
        <authorList>
            <person name="Kim I.S."/>
        </authorList>
    </citation>
    <scope>NUCLEOTIDE SEQUENCE [LARGE SCALE GENOMIC DNA]</scope>
    <source>
        <strain evidence="4">SAP-35</strain>
    </source>
</reference>
<dbReference type="Pfam" id="PF01266">
    <property type="entry name" value="DAO"/>
    <property type="match status" value="1"/>
</dbReference>
<proteinExistence type="predicted"/>
<evidence type="ECO:0000259" key="2">
    <source>
        <dbReference type="Pfam" id="PF01266"/>
    </source>
</evidence>
<dbReference type="RefSeq" id="WP_166100220.1">
    <property type="nucleotide sequence ID" value="NZ_JAADJT010000002.1"/>
</dbReference>
<feature type="domain" description="FAD dependent oxidoreductase" evidence="2">
    <location>
        <begin position="33"/>
        <end position="383"/>
    </location>
</feature>
<keyword evidence="4" id="KW-1185">Reference proteome</keyword>
<keyword evidence="1" id="KW-0560">Oxidoreductase</keyword>
<protein>
    <submittedName>
        <fullName evidence="3">FAD-binding oxidoreductase</fullName>
    </submittedName>
</protein>
<organism evidence="3 4">
    <name type="scientific">Duganella aceris</name>
    <dbReference type="NCBI Taxonomy" id="2703883"/>
    <lineage>
        <taxon>Bacteria</taxon>
        <taxon>Pseudomonadati</taxon>
        <taxon>Pseudomonadota</taxon>
        <taxon>Betaproteobacteria</taxon>
        <taxon>Burkholderiales</taxon>
        <taxon>Oxalobacteraceae</taxon>
        <taxon>Telluria group</taxon>
        <taxon>Duganella</taxon>
    </lineage>
</organism>
<dbReference type="Proteomes" id="UP000666369">
    <property type="component" value="Unassembled WGS sequence"/>
</dbReference>
<evidence type="ECO:0000313" key="3">
    <source>
        <dbReference type="EMBL" id="NGZ83957.1"/>
    </source>
</evidence>
<accession>A0ABX0FHB4</accession>
<dbReference type="PANTHER" id="PTHR13847">
    <property type="entry name" value="SARCOSINE DEHYDROGENASE-RELATED"/>
    <property type="match status" value="1"/>
</dbReference>
<name>A0ABX0FHB4_9BURK</name>
<dbReference type="InterPro" id="IPR006076">
    <property type="entry name" value="FAD-dep_OxRdtase"/>
</dbReference>
<gene>
    <name evidence="3" type="ORF">GW587_06755</name>
</gene>
<evidence type="ECO:0000256" key="1">
    <source>
        <dbReference type="ARBA" id="ARBA00023002"/>
    </source>
</evidence>